<name>A0AAV3PG59_LITER</name>
<gene>
    <name evidence="1" type="ORF">LIER_09222</name>
</gene>
<dbReference type="EMBL" id="BAABME010001550">
    <property type="protein sequence ID" value="GAA0150233.1"/>
    <property type="molecule type" value="Genomic_DNA"/>
</dbReference>
<evidence type="ECO:0000313" key="1">
    <source>
        <dbReference type="EMBL" id="GAA0150233.1"/>
    </source>
</evidence>
<organism evidence="1 2">
    <name type="scientific">Lithospermum erythrorhizon</name>
    <name type="common">Purple gromwell</name>
    <name type="synonym">Lithospermum officinale var. erythrorhizon</name>
    <dbReference type="NCBI Taxonomy" id="34254"/>
    <lineage>
        <taxon>Eukaryota</taxon>
        <taxon>Viridiplantae</taxon>
        <taxon>Streptophyta</taxon>
        <taxon>Embryophyta</taxon>
        <taxon>Tracheophyta</taxon>
        <taxon>Spermatophyta</taxon>
        <taxon>Magnoliopsida</taxon>
        <taxon>eudicotyledons</taxon>
        <taxon>Gunneridae</taxon>
        <taxon>Pentapetalae</taxon>
        <taxon>asterids</taxon>
        <taxon>lamiids</taxon>
        <taxon>Boraginales</taxon>
        <taxon>Boraginaceae</taxon>
        <taxon>Boraginoideae</taxon>
        <taxon>Lithospermeae</taxon>
        <taxon>Lithospermum</taxon>
    </lineage>
</organism>
<dbReference type="Proteomes" id="UP001454036">
    <property type="component" value="Unassembled WGS sequence"/>
</dbReference>
<evidence type="ECO:0000313" key="2">
    <source>
        <dbReference type="Proteomes" id="UP001454036"/>
    </source>
</evidence>
<dbReference type="AlphaFoldDB" id="A0AAV3PG59"/>
<comment type="caution">
    <text evidence="1">The sequence shown here is derived from an EMBL/GenBank/DDBJ whole genome shotgun (WGS) entry which is preliminary data.</text>
</comment>
<keyword evidence="2" id="KW-1185">Reference proteome</keyword>
<protein>
    <submittedName>
        <fullName evidence="1">Uncharacterized protein</fullName>
    </submittedName>
</protein>
<proteinExistence type="predicted"/>
<accession>A0AAV3PG59</accession>
<reference evidence="1 2" key="1">
    <citation type="submission" date="2024-01" db="EMBL/GenBank/DDBJ databases">
        <title>The complete chloroplast genome sequence of Lithospermum erythrorhizon: insights into the phylogenetic relationship among Boraginaceae species and the maternal lineages of purple gromwells.</title>
        <authorList>
            <person name="Okada T."/>
            <person name="Watanabe K."/>
        </authorList>
    </citation>
    <scope>NUCLEOTIDE SEQUENCE [LARGE SCALE GENOMIC DNA]</scope>
</reference>
<sequence length="219" mass="24993">MMALLNPRVFMGTKPTRLKTIRPMNPSLFMITRPVGLQTMRPMIHKFGIAVIVSKQKVDGDDNIRKARRRAVWKLDERGSNDVNSGNAGGDSKTLGDVANYDYDINDFIVPTLDVSLTNIHVSKVKQQDLYIYFNENFHKLIHLHRLQEGKKTPEIGNVWCATIKDLVSGEVSKLNFKNKILTLKKDIVMVAKDQSKISNNLKTNYFNLLNKSNWFSIT</sequence>